<evidence type="ECO:0000259" key="2">
    <source>
        <dbReference type="Pfam" id="PF11203"/>
    </source>
</evidence>
<sequence length="549" mass="59316">MSAGVVMEEELGWHDVRFGRETKRGVVLGLEMHQLITFGIAMVAIVVTVLVFGFPLGWLIGGTMLLITGPVCCTRFHGTSTLQWGLRWVGGRWSKGTGQGKYLRATRTETPLDLAPAPVHTHGALHAAPDPDGEPPAYRSTIGKKGQIVPGTPERFMLPGELNELLCYELPGGEAFVYDPVNKYGIIAAQVESMNAFALESEDEQINRTEAFSSVLTALSTQEGVEYLQLTDQTSVVSGAKIRDYYKTKGAQAPRVVRDGELVPLAGANINSFASHAYEDLVSNGRGIMHHEGWVVVVLSRKKLEKSITAHGGGLAGFMSLAAGTISSVTESLTPTGTVVRFWMNARELSACIRRATDPASAVEISERTGAFAGVAPASAGPMVMLPEWSTLQTDTGIHRTWWVSEWPRKKASLGFMSKLVFAGDFRHSVTLIAKPYPVSKAMKDITTSLADHDSGLDIQHRLGRPISRAQRLEGTDLEFREMQLTDGFGALKIGGYVTLSASDATELEVNNTKLRNAAASAQVELRCLYGQQAEGFVASAMPLGRGLL</sequence>
<accession>A0A6P1NGJ6</accession>
<dbReference type="Proteomes" id="UP000464186">
    <property type="component" value="Chromosome"/>
</dbReference>
<dbReference type="NCBIfam" id="NF042935">
    <property type="entry name" value="SCO6880_fam"/>
    <property type="match status" value="1"/>
</dbReference>
<keyword evidence="1" id="KW-0472">Membrane</keyword>
<feature type="domain" description="Type VII secretion system protein EccE" evidence="2">
    <location>
        <begin position="289"/>
        <end position="404"/>
    </location>
</feature>
<evidence type="ECO:0000313" key="4">
    <source>
        <dbReference type="Proteomes" id="UP000464186"/>
    </source>
</evidence>
<dbReference type="Pfam" id="PF11203">
    <property type="entry name" value="EccE"/>
    <property type="match status" value="1"/>
</dbReference>
<proteinExistence type="predicted"/>
<name>A0A6P1NGJ6_9MICC</name>
<dbReference type="EMBL" id="CP047898">
    <property type="protein sequence ID" value="QHK18468.1"/>
    <property type="molecule type" value="Genomic_DNA"/>
</dbReference>
<keyword evidence="1" id="KW-1133">Transmembrane helix</keyword>
<protein>
    <recommendedName>
        <fullName evidence="2">Type VII secretion system protein EccE domain-containing protein</fullName>
    </recommendedName>
</protein>
<reference evidence="3 4" key="1">
    <citation type="submission" date="2020-01" db="EMBL/GenBank/DDBJ databases">
        <title>Pseudarthrobacter psychrotolerans sp. nov., isolated from antarctic soil.</title>
        <authorList>
            <person name="Shin Y."/>
            <person name="Park W."/>
        </authorList>
    </citation>
    <scope>NUCLEOTIDE SEQUENCE [LARGE SCALE GENOMIC DNA]</scope>
    <source>
        <strain evidence="3 4">YJ56</strain>
    </source>
</reference>
<dbReference type="AlphaFoldDB" id="A0A6P1NGJ6"/>
<feature type="transmembrane region" description="Helical" evidence="1">
    <location>
        <begin position="35"/>
        <end position="60"/>
    </location>
</feature>
<dbReference type="KEGG" id="psey:GU243_00170"/>
<organism evidence="3 4">
    <name type="scientific">Pseudarthrobacter psychrotolerans</name>
    <dbReference type="NCBI Taxonomy" id="2697569"/>
    <lineage>
        <taxon>Bacteria</taxon>
        <taxon>Bacillati</taxon>
        <taxon>Actinomycetota</taxon>
        <taxon>Actinomycetes</taxon>
        <taxon>Micrococcales</taxon>
        <taxon>Micrococcaceae</taxon>
        <taxon>Pseudarthrobacter</taxon>
    </lineage>
</organism>
<dbReference type="InterPro" id="IPR049978">
    <property type="entry name" value="SCO6880-like"/>
</dbReference>
<evidence type="ECO:0000313" key="3">
    <source>
        <dbReference type="EMBL" id="QHK18468.1"/>
    </source>
</evidence>
<dbReference type="InterPro" id="IPR050051">
    <property type="entry name" value="EccE_dom"/>
</dbReference>
<gene>
    <name evidence="3" type="ORF">GU243_00170</name>
</gene>
<evidence type="ECO:0000256" key="1">
    <source>
        <dbReference type="SAM" id="Phobius"/>
    </source>
</evidence>
<keyword evidence="4" id="KW-1185">Reference proteome</keyword>
<keyword evidence="1" id="KW-0812">Transmembrane</keyword>